<dbReference type="Proteomes" id="UP001148838">
    <property type="component" value="Unassembled WGS sequence"/>
</dbReference>
<reference evidence="1 2" key="1">
    <citation type="journal article" date="2022" name="Allergy">
        <title>Genome assembly and annotation of Periplaneta americana reveal a comprehensive cockroach allergen profile.</title>
        <authorList>
            <person name="Wang L."/>
            <person name="Xiong Q."/>
            <person name="Saelim N."/>
            <person name="Wang L."/>
            <person name="Nong W."/>
            <person name="Wan A.T."/>
            <person name="Shi M."/>
            <person name="Liu X."/>
            <person name="Cao Q."/>
            <person name="Hui J.H.L."/>
            <person name="Sookrung N."/>
            <person name="Leung T.F."/>
            <person name="Tungtrongchitr A."/>
            <person name="Tsui S.K.W."/>
        </authorList>
    </citation>
    <scope>NUCLEOTIDE SEQUENCE [LARGE SCALE GENOMIC DNA]</scope>
    <source>
        <strain evidence="1">PWHHKU_190912</strain>
    </source>
</reference>
<organism evidence="1 2">
    <name type="scientific">Periplaneta americana</name>
    <name type="common">American cockroach</name>
    <name type="synonym">Blatta americana</name>
    <dbReference type="NCBI Taxonomy" id="6978"/>
    <lineage>
        <taxon>Eukaryota</taxon>
        <taxon>Metazoa</taxon>
        <taxon>Ecdysozoa</taxon>
        <taxon>Arthropoda</taxon>
        <taxon>Hexapoda</taxon>
        <taxon>Insecta</taxon>
        <taxon>Pterygota</taxon>
        <taxon>Neoptera</taxon>
        <taxon>Polyneoptera</taxon>
        <taxon>Dictyoptera</taxon>
        <taxon>Blattodea</taxon>
        <taxon>Blattoidea</taxon>
        <taxon>Blattidae</taxon>
        <taxon>Blattinae</taxon>
        <taxon>Periplaneta</taxon>
    </lineage>
</organism>
<dbReference type="Gene3D" id="3.30.420.10">
    <property type="entry name" value="Ribonuclease H-like superfamily/Ribonuclease H"/>
    <property type="match status" value="2"/>
</dbReference>
<accession>A0ABQ8STN9</accession>
<proteinExistence type="predicted"/>
<keyword evidence="2" id="KW-1185">Reference proteome</keyword>
<evidence type="ECO:0000313" key="2">
    <source>
        <dbReference type="Proteomes" id="UP001148838"/>
    </source>
</evidence>
<evidence type="ECO:0008006" key="3">
    <source>
        <dbReference type="Google" id="ProtNLM"/>
    </source>
</evidence>
<protein>
    <recommendedName>
        <fullName evidence="3">Tc1-like transposase DDE domain-containing protein</fullName>
    </recommendedName>
</protein>
<sequence length="192" mass="22685">MQGNHGIYLLTTAIVAQLIFDEQERWDSVLLTYETRICLRHDSGRIRIWRVPDYATSASNPEEYYRQGARSIMFWTGIMHGLRTPCAHDRQYDCYDNAWSHRGRYVNEQIQATGITRMQWSAYSPGMNPIQHAWDQLKHAICRCKPPVQTLYELREAANQEWNHLDQQCLDNLIESMRRHIQTLVRTREGMT</sequence>
<dbReference type="EMBL" id="JAJSOF020000021">
    <property type="protein sequence ID" value="KAJ4437560.1"/>
    <property type="molecule type" value="Genomic_DNA"/>
</dbReference>
<feature type="non-terminal residue" evidence="1">
    <location>
        <position position="192"/>
    </location>
</feature>
<evidence type="ECO:0000313" key="1">
    <source>
        <dbReference type="EMBL" id="KAJ4437560.1"/>
    </source>
</evidence>
<comment type="caution">
    <text evidence="1">The sequence shown here is derived from an EMBL/GenBank/DDBJ whole genome shotgun (WGS) entry which is preliminary data.</text>
</comment>
<gene>
    <name evidence="1" type="ORF">ANN_17705</name>
</gene>
<name>A0ABQ8STN9_PERAM</name>
<dbReference type="InterPro" id="IPR036397">
    <property type="entry name" value="RNaseH_sf"/>
</dbReference>